<dbReference type="EMBL" id="HBFQ01049004">
    <property type="protein sequence ID" value="CAD8860626.1"/>
    <property type="molecule type" value="Transcribed_RNA"/>
</dbReference>
<feature type="transmembrane region" description="Helical" evidence="1">
    <location>
        <begin position="95"/>
        <end position="119"/>
    </location>
</feature>
<keyword evidence="1" id="KW-0472">Membrane</keyword>
<keyword evidence="1" id="KW-0812">Transmembrane</keyword>
<dbReference type="AlphaFoldDB" id="A0A7S1FCX8"/>
<evidence type="ECO:0000313" key="2">
    <source>
        <dbReference type="EMBL" id="CAD8860626.1"/>
    </source>
</evidence>
<gene>
    <name evidence="2" type="ORF">NSCI0253_LOCUS34980</name>
</gene>
<accession>A0A7S1FCX8</accession>
<evidence type="ECO:0000256" key="1">
    <source>
        <dbReference type="SAM" id="Phobius"/>
    </source>
</evidence>
<feature type="transmembrane region" description="Helical" evidence="1">
    <location>
        <begin position="139"/>
        <end position="168"/>
    </location>
</feature>
<keyword evidence="1" id="KW-1133">Transmembrane helix</keyword>
<organism evidence="2">
    <name type="scientific">Noctiluca scintillans</name>
    <name type="common">Sea sparkle</name>
    <name type="synonym">Red tide dinoflagellate</name>
    <dbReference type="NCBI Taxonomy" id="2966"/>
    <lineage>
        <taxon>Eukaryota</taxon>
        <taxon>Sar</taxon>
        <taxon>Alveolata</taxon>
        <taxon>Dinophyceae</taxon>
        <taxon>Noctilucales</taxon>
        <taxon>Noctilucaceae</taxon>
        <taxon>Noctiluca</taxon>
    </lineage>
</organism>
<sequence>MLRDPEPLIEGEVISRALACHAGATLPPLPPAGFLERLCCRCFLRHEESRDLIFQGARIRGSQLFFQHLRLRKDGGLDMAYDAARLFSKARVYRMLGLALFVSFNFACVFYNLVSLILVRDTHSVFPVVVEPNLASTKVWFVRCQLLFAAYETSVMVYMAMFSVFWCVKYNTCTSEEDMNRYRIWHMLHRVSHALVPTMTNFSAMKTVQYLNPQVLSADWWIAMTEVEHGHTYACVVCTFVLQHVLFGITGFTAFVLKFSTLVAHVNVLNNEGTVYDMAAELLLLIGFLNQTCGITQITRVEERRLFLFVFGGENSCMEAGELDRQEVYLASCARHICRVLYANEPPLRRRFKRAVALMSFDHHDIQSLIIQEDERKEVDADTIRRGEYQQ</sequence>
<feature type="transmembrane region" description="Helical" evidence="1">
    <location>
        <begin position="231"/>
        <end position="257"/>
    </location>
</feature>
<protein>
    <submittedName>
        <fullName evidence="2">Uncharacterized protein</fullName>
    </submittedName>
</protein>
<name>A0A7S1FCX8_NOCSC</name>
<proteinExistence type="predicted"/>
<reference evidence="2" key="1">
    <citation type="submission" date="2021-01" db="EMBL/GenBank/DDBJ databases">
        <authorList>
            <person name="Corre E."/>
            <person name="Pelletier E."/>
            <person name="Niang G."/>
            <person name="Scheremetjew M."/>
            <person name="Finn R."/>
            <person name="Kale V."/>
            <person name="Holt S."/>
            <person name="Cochrane G."/>
            <person name="Meng A."/>
            <person name="Brown T."/>
            <person name="Cohen L."/>
        </authorList>
    </citation>
    <scope>NUCLEOTIDE SEQUENCE</scope>
</reference>